<dbReference type="EMBL" id="JACHLR010000009">
    <property type="protein sequence ID" value="MBB4858961.1"/>
    <property type="molecule type" value="Genomic_DNA"/>
</dbReference>
<dbReference type="RefSeq" id="WP_184245137.1">
    <property type="nucleotide sequence ID" value="NZ_JACHLR010000009.1"/>
</dbReference>
<evidence type="ECO:0000313" key="3">
    <source>
        <dbReference type="Proteomes" id="UP000555448"/>
    </source>
</evidence>
<reference evidence="2 3" key="1">
    <citation type="submission" date="2020-08" db="EMBL/GenBank/DDBJ databases">
        <title>Functional genomics of gut bacteria from endangered species of beetles.</title>
        <authorList>
            <person name="Carlos-Shanley C."/>
        </authorList>
    </citation>
    <scope>NUCLEOTIDE SEQUENCE [LARGE SCALE GENOMIC DNA]</scope>
    <source>
        <strain evidence="2 3">S00245</strain>
    </source>
</reference>
<organism evidence="2 3">
    <name type="scientific">Novosphingobium chloroacetimidivorans</name>
    <dbReference type="NCBI Taxonomy" id="1428314"/>
    <lineage>
        <taxon>Bacteria</taxon>
        <taxon>Pseudomonadati</taxon>
        <taxon>Pseudomonadota</taxon>
        <taxon>Alphaproteobacteria</taxon>
        <taxon>Sphingomonadales</taxon>
        <taxon>Sphingomonadaceae</taxon>
        <taxon>Novosphingobium</taxon>
    </lineage>
</organism>
<accession>A0A7W7KAK2</accession>
<sequence>MPAFLLMLATAASANGPAPAGQCHRIHYLADGTRQEAWVKDDGSTHASSVRRTGAGNVSVNSHSSVSARGSGSTRSSSASSSDGQRSITVNRDESGCTILIDERRSPAGP</sequence>
<gene>
    <name evidence="2" type="ORF">HNO88_002287</name>
</gene>
<comment type="caution">
    <text evidence="2">The sequence shown here is derived from an EMBL/GenBank/DDBJ whole genome shotgun (WGS) entry which is preliminary data.</text>
</comment>
<feature type="compositionally biased region" description="Low complexity" evidence="1">
    <location>
        <begin position="54"/>
        <end position="87"/>
    </location>
</feature>
<keyword evidence="3" id="KW-1185">Reference proteome</keyword>
<protein>
    <submittedName>
        <fullName evidence="2">Uncharacterized protein</fullName>
    </submittedName>
</protein>
<name>A0A7W7KAK2_9SPHN</name>
<feature type="region of interest" description="Disordered" evidence="1">
    <location>
        <begin position="39"/>
        <end position="110"/>
    </location>
</feature>
<dbReference type="Proteomes" id="UP000555448">
    <property type="component" value="Unassembled WGS sequence"/>
</dbReference>
<feature type="compositionally biased region" description="Basic and acidic residues" evidence="1">
    <location>
        <begin position="91"/>
        <end position="110"/>
    </location>
</feature>
<evidence type="ECO:0000256" key="1">
    <source>
        <dbReference type="SAM" id="MobiDB-lite"/>
    </source>
</evidence>
<evidence type="ECO:0000313" key="2">
    <source>
        <dbReference type="EMBL" id="MBB4858961.1"/>
    </source>
</evidence>
<proteinExistence type="predicted"/>
<dbReference type="AlphaFoldDB" id="A0A7W7KAK2"/>